<dbReference type="Proteomes" id="UP000182241">
    <property type="component" value="Unassembled WGS sequence"/>
</dbReference>
<gene>
    <name evidence="1" type="ORF">SAMN04489793_3089</name>
</gene>
<sequence length="101" mass="11013">MTRATHPFTLTLPALAGSRHRVQRMLDDVPADLSGTAVRLDCSGLIAATRSFTDELVVELLVRRNAESVRIGALANAEFREFAAEAGAAHDRQERVVLDAR</sequence>
<reference evidence="2" key="1">
    <citation type="submission" date="2016-10" db="EMBL/GenBank/DDBJ databases">
        <authorList>
            <person name="Varghese N."/>
            <person name="Submissions S."/>
        </authorList>
    </citation>
    <scope>NUCLEOTIDE SEQUENCE [LARGE SCALE GENOMIC DNA]</scope>
    <source>
        <strain evidence="2">DSM 44234</strain>
    </source>
</reference>
<dbReference type="EMBL" id="FNSA01000003">
    <property type="protein sequence ID" value="SEC74081.1"/>
    <property type="molecule type" value="Genomic_DNA"/>
</dbReference>
<name>A0A1H4V0S3_TSUTY</name>
<evidence type="ECO:0000313" key="1">
    <source>
        <dbReference type="EMBL" id="SEC74081.1"/>
    </source>
</evidence>
<evidence type="ECO:0000313" key="2">
    <source>
        <dbReference type="Proteomes" id="UP000182241"/>
    </source>
</evidence>
<dbReference type="RefSeq" id="WP_068742899.1">
    <property type="nucleotide sequence ID" value="NZ_FNSA01000003.1"/>
</dbReference>
<accession>A0A1H4V0S3</accession>
<protein>
    <recommendedName>
        <fullName evidence="3">STAS domain-containing protein</fullName>
    </recommendedName>
</protein>
<keyword evidence="2" id="KW-1185">Reference proteome</keyword>
<proteinExistence type="predicted"/>
<dbReference type="AlphaFoldDB" id="A0A1H4V0S3"/>
<evidence type="ECO:0008006" key="3">
    <source>
        <dbReference type="Google" id="ProtNLM"/>
    </source>
</evidence>
<organism evidence="1 2">
    <name type="scientific">Tsukamurella tyrosinosolvens</name>
    <dbReference type="NCBI Taxonomy" id="57704"/>
    <lineage>
        <taxon>Bacteria</taxon>
        <taxon>Bacillati</taxon>
        <taxon>Actinomycetota</taxon>
        <taxon>Actinomycetes</taxon>
        <taxon>Mycobacteriales</taxon>
        <taxon>Tsukamurellaceae</taxon>
        <taxon>Tsukamurella</taxon>
    </lineage>
</organism>